<reference evidence="2" key="2">
    <citation type="journal article" date="2014" name="ISME J.">
        <title>Microbial stratification in low pH oxic and suboxic macroscopic growths along an acid mine drainage.</title>
        <authorList>
            <person name="Mendez-Garcia C."/>
            <person name="Mesa V."/>
            <person name="Sprenger R.R."/>
            <person name="Richter M."/>
            <person name="Diez M.S."/>
            <person name="Solano J."/>
            <person name="Bargiela R."/>
            <person name="Golyshina O.V."/>
            <person name="Manteca A."/>
            <person name="Ramos J.L."/>
            <person name="Gallego J.R."/>
            <person name="Llorente I."/>
            <person name="Martins Dos Santos V.A."/>
            <person name="Jensen O.N."/>
            <person name="Pelaez A.I."/>
            <person name="Sanchez J."/>
            <person name="Ferrer M."/>
        </authorList>
    </citation>
    <scope>NUCLEOTIDE SEQUENCE</scope>
</reference>
<dbReference type="InterPro" id="IPR005475">
    <property type="entry name" value="Transketolase-like_Pyr-bd"/>
</dbReference>
<dbReference type="PANTHER" id="PTHR43825">
    <property type="entry name" value="PYRUVATE DEHYDROGENASE E1 COMPONENT"/>
    <property type="match status" value="1"/>
</dbReference>
<reference evidence="2" key="1">
    <citation type="submission" date="2013-08" db="EMBL/GenBank/DDBJ databases">
        <authorList>
            <person name="Mendez C."/>
            <person name="Richter M."/>
            <person name="Ferrer M."/>
            <person name="Sanchez J."/>
        </authorList>
    </citation>
    <scope>NUCLEOTIDE SEQUENCE</scope>
</reference>
<dbReference type="InterPro" id="IPR051157">
    <property type="entry name" value="PDH/Transketolase"/>
</dbReference>
<name>T0ZNM5_9ZZZZ</name>
<comment type="caution">
    <text evidence="2">The sequence shown here is derived from an EMBL/GenBank/DDBJ whole genome shotgun (WGS) entry which is preliminary data.</text>
</comment>
<dbReference type="InterPro" id="IPR029061">
    <property type="entry name" value="THDP-binding"/>
</dbReference>
<accession>T0ZNM5</accession>
<organism evidence="2">
    <name type="scientific">mine drainage metagenome</name>
    <dbReference type="NCBI Taxonomy" id="410659"/>
    <lineage>
        <taxon>unclassified sequences</taxon>
        <taxon>metagenomes</taxon>
        <taxon>ecological metagenomes</taxon>
    </lineage>
</organism>
<evidence type="ECO:0000313" key="2">
    <source>
        <dbReference type="EMBL" id="EQD46278.1"/>
    </source>
</evidence>
<evidence type="ECO:0000259" key="1">
    <source>
        <dbReference type="Pfam" id="PF02779"/>
    </source>
</evidence>
<feature type="domain" description="Transketolase-like pyrimidine-binding" evidence="1">
    <location>
        <begin position="19"/>
        <end position="103"/>
    </location>
</feature>
<protein>
    <submittedName>
        <fullName evidence="2">Transketolase B subunit</fullName>
    </submittedName>
</protein>
<dbReference type="EMBL" id="AUZY01008328">
    <property type="protein sequence ID" value="EQD46278.1"/>
    <property type="molecule type" value="Genomic_DNA"/>
</dbReference>
<dbReference type="Gene3D" id="3.40.50.970">
    <property type="match status" value="1"/>
</dbReference>
<dbReference type="AlphaFoldDB" id="T0ZNM5"/>
<dbReference type="PANTHER" id="PTHR43825:SF1">
    <property type="entry name" value="TRANSKETOLASE-LIKE PYRIMIDINE-BINDING DOMAIN-CONTAINING PROTEIN"/>
    <property type="match status" value="1"/>
</dbReference>
<dbReference type="SUPFAM" id="SSF52518">
    <property type="entry name" value="Thiamin diphosphate-binding fold (THDP-binding)"/>
    <property type="match status" value="1"/>
</dbReference>
<feature type="non-terminal residue" evidence="2">
    <location>
        <position position="111"/>
    </location>
</feature>
<sequence length="111" mass="12038">MHASPKPGGGAFEGRGVKTMRERMVDELGAQLDEHANVVVVLADISAALFELARCEHPDRVINVGIREQALVGVTAGLAAAGMRPVAHTFAPFLVARPFEQLKLDLCHQRW</sequence>
<dbReference type="Pfam" id="PF02779">
    <property type="entry name" value="Transket_pyr"/>
    <property type="match status" value="1"/>
</dbReference>
<proteinExistence type="predicted"/>
<gene>
    <name evidence="2" type="ORF">B1B_12687</name>
</gene>